<dbReference type="RefSeq" id="WP_027448067.1">
    <property type="nucleotide sequence ID" value="NZ_AVPF01000041.1"/>
</dbReference>
<feature type="transmembrane region" description="Helical" evidence="1">
    <location>
        <begin position="68"/>
        <end position="93"/>
    </location>
</feature>
<proteinExistence type="predicted"/>
<comment type="caution">
    <text evidence="2">The sequence shown here is derived from an EMBL/GenBank/DDBJ whole genome shotgun (WGS) entry which is preliminary data.</text>
</comment>
<dbReference type="STRING" id="1385511.GCA_000425225_00613"/>
<accession>A0A0A5FWZ6</accession>
<dbReference type="EMBL" id="AVPF01000041">
    <property type="protein sequence ID" value="KGX85346.1"/>
    <property type="molecule type" value="Genomic_DNA"/>
</dbReference>
<keyword evidence="1" id="KW-0472">Membrane</keyword>
<dbReference type="Pfam" id="PF06691">
    <property type="entry name" value="DUF1189"/>
    <property type="match status" value="2"/>
</dbReference>
<evidence type="ECO:0008006" key="4">
    <source>
        <dbReference type="Google" id="ProtNLM"/>
    </source>
</evidence>
<reference evidence="2 3" key="1">
    <citation type="submission" date="2013-08" db="EMBL/GenBank/DDBJ databases">
        <authorList>
            <person name="Huang J."/>
            <person name="Wang G."/>
        </authorList>
    </citation>
    <scope>NUCLEOTIDE SEQUENCE [LARGE SCALE GENOMIC DNA]</scope>
    <source>
        <strain evidence="2 3">BH030004</strain>
    </source>
</reference>
<feature type="transmembrane region" description="Helical" evidence="1">
    <location>
        <begin position="105"/>
        <end position="127"/>
    </location>
</feature>
<dbReference type="InterPro" id="IPR009574">
    <property type="entry name" value="DUF1189"/>
</dbReference>
<dbReference type="AlphaFoldDB" id="A0A0A5FWZ6"/>
<evidence type="ECO:0000313" key="3">
    <source>
        <dbReference type="Proteomes" id="UP000030403"/>
    </source>
</evidence>
<dbReference type="OrthoDB" id="1903376at2"/>
<gene>
    <name evidence="2" type="ORF">N783_14880</name>
</gene>
<dbReference type="Proteomes" id="UP000030403">
    <property type="component" value="Unassembled WGS sequence"/>
</dbReference>
<evidence type="ECO:0000256" key="1">
    <source>
        <dbReference type="SAM" id="Phobius"/>
    </source>
</evidence>
<dbReference type="eggNOG" id="COG5521">
    <property type="taxonomic scope" value="Bacteria"/>
</dbReference>
<feature type="transmembrane region" description="Helical" evidence="1">
    <location>
        <begin position="133"/>
        <end position="153"/>
    </location>
</feature>
<organism evidence="2 3">
    <name type="scientific">Pontibacillus marinus BH030004 = DSM 16465</name>
    <dbReference type="NCBI Taxonomy" id="1385511"/>
    <lineage>
        <taxon>Bacteria</taxon>
        <taxon>Bacillati</taxon>
        <taxon>Bacillota</taxon>
        <taxon>Bacilli</taxon>
        <taxon>Bacillales</taxon>
        <taxon>Bacillaceae</taxon>
        <taxon>Pontibacillus</taxon>
    </lineage>
</organism>
<name>A0A0A5FWZ6_9BACI</name>
<keyword evidence="1" id="KW-0812">Transmembrane</keyword>
<feature type="transmembrane region" description="Helical" evidence="1">
    <location>
        <begin position="29"/>
        <end position="48"/>
    </location>
</feature>
<evidence type="ECO:0000313" key="2">
    <source>
        <dbReference type="EMBL" id="KGX85346.1"/>
    </source>
</evidence>
<sequence length="162" mass="18997">MNIGKQFIYSFYHLKRVSTFRIQKIGKPIGYLFFVMAITMLFNIIQFLNSPQQVNVVGENQFPLALWIPLLYLFTTALKFIGVSFLATVGLFIKEIMKKPLQYKHTWTLSAYAVTTPTLLFAILEAFSWQPPFAWLLYWVLAIGYLYLIIRYIPKPKKRNTK</sequence>
<protein>
    <recommendedName>
        <fullName evidence="4">DUF1189 domain-containing protein</fullName>
    </recommendedName>
</protein>
<keyword evidence="3" id="KW-1185">Reference proteome</keyword>
<keyword evidence="1" id="KW-1133">Transmembrane helix</keyword>